<comment type="caution">
    <text evidence="5">The sequence shown here is derived from an EMBL/GenBank/DDBJ whole genome shotgun (WGS) entry which is preliminary data.</text>
</comment>
<dbReference type="RefSeq" id="WP_033530213.1">
    <property type="nucleotide sequence ID" value="NZ_JAVRFJ010000020.1"/>
</dbReference>
<accession>A0ABU2Z1V0</accession>
<feature type="domain" description="HpcH/HpaI aldolase/citrate lyase" evidence="4">
    <location>
        <begin position="12"/>
        <end position="215"/>
    </location>
</feature>
<dbReference type="Pfam" id="PF03328">
    <property type="entry name" value="HpcH_HpaI"/>
    <property type="match status" value="1"/>
</dbReference>
<dbReference type="Proteomes" id="UP001180737">
    <property type="component" value="Unassembled WGS sequence"/>
</dbReference>
<evidence type="ECO:0000313" key="6">
    <source>
        <dbReference type="Proteomes" id="UP001180737"/>
    </source>
</evidence>
<dbReference type="GO" id="GO:0016829">
    <property type="term" value="F:lyase activity"/>
    <property type="evidence" value="ECO:0007669"/>
    <property type="project" value="UniProtKB-KW"/>
</dbReference>
<proteinExistence type="predicted"/>
<dbReference type="Gene3D" id="3.20.20.60">
    <property type="entry name" value="Phosphoenolpyruvate-binding domains"/>
    <property type="match status" value="1"/>
</dbReference>
<dbReference type="InterPro" id="IPR040442">
    <property type="entry name" value="Pyrv_kinase-like_dom_sf"/>
</dbReference>
<evidence type="ECO:0000256" key="2">
    <source>
        <dbReference type="ARBA" id="ARBA00022723"/>
    </source>
</evidence>
<evidence type="ECO:0000259" key="4">
    <source>
        <dbReference type="Pfam" id="PF03328"/>
    </source>
</evidence>
<dbReference type="InterPro" id="IPR015813">
    <property type="entry name" value="Pyrv/PenolPyrv_kinase-like_dom"/>
</dbReference>
<organism evidence="5 6">
    <name type="scientific">Streptomyces gottesmaniae</name>
    <dbReference type="NCBI Taxonomy" id="3075518"/>
    <lineage>
        <taxon>Bacteria</taxon>
        <taxon>Bacillati</taxon>
        <taxon>Actinomycetota</taxon>
        <taxon>Actinomycetes</taxon>
        <taxon>Kitasatosporales</taxon>
        <taxon>Streptomycetaceae</taxon>
        <taxon>Streptomyces</taxon>
    </lineage>
</organism>
<dbReference type="InterPro" id="IPR005000">
    <property type="entry name" value="Aldolase/citrate-lyase_domain"/>
</dbReference>
<keyword evidence="3" id="KW-0460">Magnesium</keyword>
<protein>
    <submittedName>
        <fullName evidence="5">CoA ester lyase</fullName>
    </submittedName>
</protein>
<gene>
    <name evidence="5" type="ORF">RM704_22680</name>
</gene>
<sequence>MTRGSTYVSSARSWLFVPGHRPDRFAKAAASGADLVIIDLEDAVAAEDKAQARANAATWLAQGNEAVVRINPPGTPWFQSDLAQAARHGCPVMVPKAEDPTVLTEVAARVAGRCELVPLIETAAGVERAWEVCATVGVARAAFGNVDLAGQLGVAWDDHAALAYARSKLVSASAAAGICPPVDGVTTAVKDAEILRADIMHARRLGFTGKLCIHPAQVEGVSRGFAPSEAELEWARTVAAAGDSVTAVDGRMVDKPVLERARRLLGQTHDSHPVP</sequence>
<name>A0ABU2Z1V0_9ACTN</name>
<dbReference type="PANTHER" id="PTHR32308:SF10">
    <property type="entry name" value="CITRATE LYASE SUBUNIT BETA"/>
    <property type="match status" value="1"/>
</dbReference>
<dbReference type="PANTHER" id="PTHR32308">
    <property type="entry name" value="LYASE BETA SUBUNIT, PUTATIVE (AFU_ORTHOLOGUE AFUA_4G13030)-RELATED"/>
    <property type="match status" value="1"/>
</dbReference>
<evidence type="ECO:0000256" key="3">
    <source>
        <dbReference type="ARBA" id="ARBA00022842"/>
    </source>
</evidence>
<dbReference type="SUPFAM" id="SSF51621">
    <property type="entry name" value="Phosphoenolpyruvate/pyruvate domain"/>
    <property type="match status" value="1"/>
</dbReference>
<dbReference type="InterPro" id="IPR011206">
    <property type="entry name" value="Citrate_lyase_beta/mcl1/mcl2"/>
</dbReference>
<evidence type="ECO:0000256" key="1">
    <source>
        <dbReference type="ARBA" id="ARBA00001946"/>
    </source>
</evidence>
<evidence type="ECO:0000313" key="5">
    <source>
        <dbReference type="EMBL" id="MDT0570244.1"/>
    </source>
</evidence>
<keyword evidence="6" id="KW-1185">Reference proteome</keyword>
<dbReference type="PIRSF" id="PIRSF015582">
    <property type="entry name" value="Cit_lyase_B"/>
    <property type="match status" value="1"/>
</dbReference>
<keyword evidence="2" id="KW-0479">Metal-binding</keyword>
<dbReference type="EMBL" id="JAVRFJ010000020">
    <property type="protein sequence ID" value="MDT0570244.1"/>
    <property type="molecule type" value="Genomic_DNA"/>
</dbReference>
<comment type="cofactor">
    <cofactor evidence="1">
        <name>Mg(2+)</name>
        <dbReference type="ChEBI" id="CHEBI:18420"/>
    </cofactor>
</comment>
<reference evidence="5" key="1">
    <citation type="submission" date="2024-05" db="EMBL/GenBank/DDBJ databases">
        <title>30 novel species of actinomycetes from the DSMZ collection.</title>
        <authorList>
            <person name="Nouioui I."/>
        </authorList>
    </citation>
    <scope>NUCLEOTIDE SEQUENCE</scope>
    <source>
        <strain evidence="5">DSM 3412</strain>
    </source>
</reference>
<keyword evidence="5" id="KW-0456">Lyase</keyword>